<dbReference type="RefSeq" id="WP_005882048.1">
    <property type="nucleotide sequence ID" value="NZ_CP019430.1"/>
</dbReference>
<dbReference type="Proteomes" id="UP000005089">
    <property type="component" value="Unassembled WGS sequence"/>
</dbReference>
<evidence type="ECO:0000313" key="2">
    <source>
        <dbReference type="EMBL" id="EEO30681.1"/>
    </source>
</evidence>
<dbReference type="STRING" id="847.BRW83_0384"/>
<dbReference type="HOGENOM" id="CLU_1105967_0_0_4"/>
<dbReference type="PROSITE" id="PS51257">
    <property type="entry name" value="PROKAR_LIPOPROTEIN"/>
    <property type="match status" value="1"/>
</dbReference>
<evidence type="ECO:0008006" key="4">
    <source>
        <dbReference type="Google" id="ProtNLM"/>
    </source>
</evidence>
<feature type="chain" id="PRO_5030167034" description="DUF3108 domain-containing protein" evidence="1">
    <location>
        <begin position="23"/>
        <end position="241"/>
    </location>
</feature>
<name>C3XBV5_OXAFO</name>
<organism evidence="2 3">
    <name type="scientific">Oxalobacter formigenes OXCC13</name>
    <dbReference type="NCBI Taxonomy" id="556269"/>
    <lineage>
        <taxon>Bacteria</taxon>
        <taxon>Pseudomonadati</taxon>
        <taxon>Pseudomonadota</taxon>
        <taxon>Betaproteobacteria</taxon>
        <taxon>Burkholderiales</taxon>
        <taxon>Oxalobacteraceae</taxon>
        <taxon>Oxalobacter</taxon>
    </lineage>
</organism>
<evidence type="ECO:0000313" key="3">
    <source>
        <dbReference type="Proteomes" id="UP000005089"/>
    </source>
</evidence>
<dbReference type="OrthoDB" id="8526020at2"/>
<feature type="signal peptide" evidence="1">
    <location>
        <begin position="1"/>
        <end position="22"/>
    </location>
</feature>
<dbReference type="AlphaFoldDB" id="C3XBV5"/>
<keyword evidence="3" id="KW-1185">Reference proteome</keyword>
<dbReference type="InterPro" id="IPR021457">
    <property type="entry name" value="DUF3108"/>
</dbReference>
<proteinExistence type="predicted"/>
<dbReference type="eggNOG" id="COG3170">
    <property type="taxonomic scope" value="Bacteria"/>
</dbReference>
<dbReference type="EMBL" id="GG658170">
    <property type="protein sequence ID" value="EEO30681.1"/>
    <property type="molecule type" value="Genomic_DNA"/>
</dbReference>
<evidence type="ECO:0000256" key="1">
    <source>
        <dbReference type="SAM" id="SignalP"/>
    </source>
</evidence>
<reference evidence="2 3" key="1">
    <citation type="submission" date="2009-02" db="EMBL/GenBank/DDBJ databases">
        <title>The Genome Sequence of Oxalobacter formigenes OXCC13.</title>
        <authorList>
            <consortium name="The Broad Institute Genome Sequencing Platform"/>
            <person name="Ward D."/>
            <person name="Young S.K."/>
            <person name="Kodira C.D."/>
            <person name="Zeng Q."/>
            <person name="Koehrsen M."/>
            <person name="Alvarado L."/>
            <person name="Berlin A."/>
            <person name="Borenstein D."/>
            <person name="Chen Z."/>
            <person name="Engels R."/>
            <person name="Freedman E."/>
            <person name="Gellesch M."/>
            <person name="Goldberg J."/>
            <person name="Griggs A."/>
            <person name="Gujja S."/>
            <person name="Heiman D."/>
            <person name="Hepburn T."/>
            <person name="Howarth C."/>
            <person name="Jen D."/>
            <person name="Larson L."/>
            <person name="Lewis B."/>
            <person name="Mehta T."/>
            <person name="Park D."/>
            <person name="Pearson M."/>
            <person name="Roberts A."/>
            <person name="Saif S."/>
            <person name="Shea T."/>
            <person name="Shenoy N."/>
            <person name="Sisk P."/>
            <person name="Stolte C."/>
            <person name="Sykes S."/>
            <person name="Walk T."/>
            <person name="White J."/>
            <person name="Yandava C."/>
            <person name="Allison M.J."/>
            <person name="Lander E."/>
            <person name="Nusbaum C."/>
            <person name="Galagan J."/>
            <person name="Birren B."/>
        </authorList>
    </citation>
    <scope>NUCLEOTIDE SEQUENCE [LARGE SCALE GENOMIC DNA]</scope>
    <source>
        <strain evidence="2 3">OXCC13</strain>
    </source>
</reference>
<sequence>MKSFRQIVVWLCLLIATSAACAATSQTAKNVNIPPSADLSYAVSTQYNGLNINGNSSIQWKADKQSYTLQTETRVGLLGKIMEATSSGQVGPKGLMPEKYVEKRLRKASMATIFNRVEDTIAYPSGSTSKMMDMTQDRSSIVWQLASVARANPDKFIMNSSWTFNVAGSSKTSPWVFKVVKIGELSTPMGQIKTVQLTRQDGGQQTSVWLAPGNNWYPVQILLIEKNGTQIKQTIRKITPI</sequence>
<dbReference type="Pfam" id="PF11306">
    <property type="entry name" value="DUF3108"/>
    <property type="match status" value="1"/>
</dbReference>
<gene>
    <name evidence="2" type="ORF">OFBG_01709</name>
</gene>
<protein>
    <recommendedName>
        <fullName evidence="4">DUF3108 domain-containing protein</fullName>
    </recommendedName>
</protein>
<dbReference type="GeneID" id="77134292"/>
<accession>C3XBV5</accession>
<keyword evidence="1" id="KW-0732">Signal</keyword>